<reference evidence="2 3" key="1">
    <citation type="submission" date="2024-02" db="EMBL/GenBank/DDBJ databases">
        <authorList>
            <person name="Chen Y."/>
            <person name="Shah S."/>
            <person name="Dougan E. K."/>
            <person name="Thang M."/>
            <person name="Chan C."/>
        </authorList>
    </citation>
    <scope>NUCLEOTIDE SEQUENCE [LARGE SCALE GENOMIC DNA]</scope>
</reference>
<name>A0ABP0M905_9DINO</name>
<comment type="caution">
    <text evidence="2">The sequence shown here is derived from an EMBL/GenBank/DDBJ whole genome shotgun (WGS) entry which is preliminary data.</text>
</comment>
<protein>
    <submittedName>
        <fullName evidence="2">Uncharacterized protein</fullName>
    </submittedName>
</protein>
<evidence type="ECO:0000313" key="3">
    <source>
        <dbReference type="Proteomes" id="UP001642464"/>
    </source>
</evidence>
<dbReference type="Proteomes" id="UP001642464">
    <property type="component" value="Unassembled WGS sequence"/>
</dbReference>
<organism evidence="2 3">
    <name type="scientific">Durusdinium trenchii</name>
    <dbReference type="NCBI Taxonomy" id="1381693"/>
    <lineage>
        <taxon>Eukaryota</taxon>
        <taxon>Sar</taxon>
        <taxon>Alveolata</taxon>
        <taxon>Dinophyceae</taxon>
        <taxon>Suessiales</taxon>
        <taxon>Symbiodiniaceae</taxon>
        <taxon>Durusdinium</taxon>
    </lineage>
</organism>
<feature type="signal peptide" evidence="1">
    <location>
        <begin position="1"/>
        <end position="21"/>
    </location>
</feature>
<feature type="chain" id="PRO_5047323761" evidence="1">
    <location>
        <begin position="22"/>
        <end position="101"/>
    </location>
</feature>
<accession>A0ABP0M905</accession>
<keyword evidence="3" id="KW-1185">Reference proteome</keyword>
<evidence type="ECO:0000256" key="1">
    <source>
        <dbReference type="SAM" id="SignalP"/>
    </source>
</evidence>
<sequence length="101" mass="11441">MRCAAYALMPILGFFAAWNCAKLPFYWENEPMTNVTFDPVECAKPEPNRLQHCSGLTTRLVSARTKLGRDEIVLQVGRREGEKETRAGIPFVSRLQRDLGV</sequence>
<keyword evidence="1" id="KW-0732">Signal</keyword>
<dbReference type="EMBL" id="CAXAMM010020469">
    <property type="protein sequence ID" value="CAK9047986.1"/>
    <property type="molecule type" value="Genomic_DNA"/>
</dbReference>
<proteinExistence type="predicted"/>
<evidence type="ECO:0000313" key="2">
    <source>
        <dbReference type="EMBL" id="CAK9047986.1"/>
    </source>
</evidence>
<gene>
    <name evidence="2" type="ORF">SCF082_LOCUS26797</name>
</gene>